<dbReference type="InterPro" id="IPR013783">
    <property type="entry name" value="Ig-like_fold"/>
</dbReference>
<evidence type="ECO:0008006" key="10">
    <source>
        <dbReference type="Google" id="ProtNLM"/>
    </source>
</evidence>
<dbReference type="GO" id="GO:0005615">
    <property type="term" value="C:extracellular space"/>
    <property type="evidence" value="ECO:0007669"/>
    <property type="project" value="InterPro"/>
</dbReference>
<dbReference type="SMART" id="SM01360">
    <property type="entry name" value="A2M"/>
    <property type="match status" value="1"/>
</dbReference>
<protein>
    <recommendedName>
        <fullName evidence="10">Anaphylatoxin-like domain-containing protein</fullName>
    </recommendedName>
</protein>
<evidence type="ECO:0000313" key="8">
    <source>
        <dbReference type="EMBL" id="KAF3852815.1"/>
    </source>
</evidence>
<evidence type="ECO:0000259" key="5">
    <source>
        <dbReference type="SMART" id="SM00104"/>
    </source>
</evidence>
<dbReference type="Pfam" id="PF17790">
    <property type="entry name" value="MG1"/>
    <property type="match status" value="1"/>
</dbReference>
<dbReference type="CDD" id="cd00017">
    <property type="entry name" value="ANATO"/>
    <property type="match status" value="1"/>
</dbReference>
<dbReference type="SUPFAM" id="SSF47686">
    <property type="entry name" value="Anaphylotoxins (complement system)"/>
    <property type="match status" value="1"/>
</dbReference>
<feature type="domain" description="Alpha-2-macroglobulin" evidence="7">
    <location>
        <begin position="739"/>
        <end position="834"/>
    </location>
</feature>
<evidence type="ECO:0000259" key="6">
    <source>
        <dbReference type="SMART" id="SM01359"/>
    </source>
</evidence>
<dbReference type="Gene3D" id="2.60.40.10">
    <property type="entry name" value="Immunoglobulins"/>
    <property type="match status" value="2"/>
</dbReference>
<dbReference type="InterPro" id="IPR040839">
    <property type="entry name" value="MG4"/>
</dbReference>
<dbReference type="InterPro" id="IPR000020">
    <property type="entry name" value="Anaphylatoxin/fibulin"/>
</dbReference>
<evidence type="ECO:0000256" key="3">
    <source>
        <dbReference type="ARBA" id="ARBA00023157"/>
    </source>
</evidence>
<organism evidence="8 9">
    <name type="scientific">Dissostichus mawsoni</name>
    <name type="common">Antarctic cod</name>
    <dbReference type="NCBI Taxonomy" id="36200"/>
    <lineage>
        <taxon>Eukaryota</taxon>
        <taxon>Metazoa</taxon>
        <taxon>Chordata</taxon>
        <taxon>Craniata</taxon>
        <taxon>Vertebrata</taxon>
        <taxon>Euteleostomi</taxon>
        <taxon>Actinopterygii</taxon>
        <taxon>Neopterygii</taxon>
        <taxon>Teleostei</taxon>
        <taxon>Neoteleostei</taxon>
        <taxon>Acanthomorphata</taxon>
        <taxon>Eupercaria</taxon>
        <taxon>Perciformes</taxon>
        <taxon>Notothenioidei</taxon>
        <taxon>Nototheniidae</taxon>
        <taxon>Dissostichus</taxon>
    </lineage>
</organism>
<gene>
    <name evidence="8" type="ORF">F7725_006170</name>
</gene>
<accession>A0A7J5YTL1</accession>
<evidence type="ECO:0000259" key="7">
    <source>
        <dbReference type="SMART" id="SM01360"/>
    </source>
</evidence>
<dbReference type="Gene3D" id="2.60.40.1930">
    <property type="match status" value="2"/>
</dbReference>
<comment type="caution">
    <text evidence="8">The sequence shown here is derived from an EMBL/GenBank/DDBJ whole genome shotgun (WGS) entry which is preliminary data.</text>
</comment>
<reference evidence="8 9" key="1">
    <citation type="submission" date="2020-03" db="EMBL/GenBank/DDBJ databases">
        <title>Dissostichus mawsoni Genome sequencing and assembly.</title>
        <authorList>
            <person name="Park H."/>
        </authorList>
    </citation>
    <scope>NUCLEOTIDE SEQUENCE [LARGE SCALE GENOMIC DNA]</scope>
    <source>
        <strain evidence="8">DM0001</strain>
        <tissue evidence="8">Muscle</tissue>
    </source>
</reference>
<comment type="subcellular location">
    <subcellularLocation>
        <location evidence="1">Secreted</location>
    </subcellularLocation>
</comment>
<evidence type="ECO:0000256" key="2">
    <source>
        <dbReference type="ARBA" id="ARBA00022525"/>
    </source>
</evidence>
<dbReference type="Pfam" id="PF07678">
    <property type="entry name" value="TED_complement"/>
    <property type="match status" value="1"/>
</dbReference>
<dbReference type="Gene3D" id="2.60.40.1940">
    <property type="match status" value="1"/>
</dbReference>
<dbReference type="Gene3D" id="1.50.10.20">
    <property type="match status" value="1"/>
</dbReference>
<dbReference type="InterPro" id="IPR001599">
    <property type="entry name" value="Macroglobln_a2"/>
</dbReference>
<feature type="region of interest" description="Disordered" evidence="4">
    <location>
        <begin position="1156"/>
        <end position="1179"/>
    </location>
</feature>
<dbReference type="InterPro" id="IPR018081">
    <property type="entry name" value="Anaphylatoxin_comp_syst"/>
</dbReference>
<dbReference type="Gene3D" id="1.20.91.20">
    <property type="entry name" value="Anaphylotoxins (complement system)"/>
    <property type="match status" value="1"/>
</dbReference>
<name>A0A7J5YTL1_DISMA</name>
<feature type="domain" description="Anaphylatoxin-like" evidence="5">
    <location>
        <begin position="626"/>
        <end position="658"/>
    </location>
</feature>
<dbReference type="Gene3D" id="2.60.120.1540">
    <property type="match status" value="1"/>
</dbReference>
<dbReference type="InterPro" id="IPR008930">
    <property type="entry name" value="Terpenoid_cyclase/PrenylTrfase"/>
</dbReference>
<dbReference type="SMART" id="SM01359">
    <property type="entry name" value="A2M_N_2"/>
    <property type="match status" value="1"/>
</dbReference>
<dbReference type="SMART" id="SM00104">
    <property type="entry name" value="ANATO"/>
    <property type="match status" value="1"/>
</dbReference>
<dbReference type="InterPro" id="IPR041425">
    <property type="entry name" value="C3/4/5_MG1"/>
</dbReference>
<evidence type="ECO:0000256" key="4">
    <source>
        <dbReference type="SAM" id="MobiDB-lite"/>
    </source>
</evidence>
<dbReference type="InterPro" id="IPR047565">
    <property type="entry name" value="Alpha-macroglob_thiol-ester_cl"/>
</dbReference>
<sequence>MSSPVTVSISIIDFSKTTMLLQDSVTLNLENGYHTLKTLQLSSNGLEREEKKNKFVHLKVDFVGHHSMEKILMVVFTSSPTFKAFNSSVTIDIQNPDGVVVKQVSRIQAFDGVFGDTFPLSEIVNEGQWTVIAKFDHWEQNTFTSQFQVKKYVLPAFNVTLTPRKSFLDLDDTELEVEIWARYLYGEPVQGTAYVVFGVKINQEMRRLPAVKQVTDLNGGVVTLSMEEIKRAHPNIRSLVGSSVYVKASVLTKSGQHLMSESSDLVEAEKTGIKIVESLYAISFKDPPKYFKPGLPLDFTVRTIFCVYDHFAKTGLWFLCSKMKHHKWILCVLGQNFGGKLYSQRNVIVKVTFLDTPLVVSSGTTRATVNMPPQQRAQTITAETVQAGLRPEQQAKQQFTVQPFATFRSLKQNYLHISTGTNTVSLGDRLSLKMSITVADPTYRQHITQITYMVLNKGKIIVAERVDVAGQLITGIDLHVTPEMMPSFRFVAFYSIPWDGLNVGPVDGVGRDYKPGKSFSFQIRGDPGQRSTWWPWTTLCFSSTGTDLHRGIWGAVEHGDIGCTRGGGQNALAVFSDAGLLFASSTGLQTVFRQGTYEHGATTRSARAVPEGGALLKSCSVKPSWDGLREIPMPYSCTRRSLYITEGWECMKAFRYCCATYRNQEINTEIPTIPPPFTTPPPTTTPQPMPTFHKYHLRQMVLNSREIQPFKEEVEADEEEEWEYLDETQVSLRSRFYESWLWTDVDLPTQADRDGLASANVDHPLPDSITEWGVLAISASPHTGFCVAKPYNVKAWKRFFVDLKLPYSVARNEQVEIKAVVHNYGYDELHEVTLAAGASVALPYTIVPLVVGKLPLEVMVVARDAMGGDRIQKLLNVVMDGVQKTEVWSAVLNPSAEGGTQTVSVARVNLDSVVPNSVPETFINVRGNVLADSIDNSISEDSLASLIRMPGGCVEQNLASITLPLIATLYLDTTESWESVGVQRKAEALLYIRRGYENQLAYRKSDGSYPPYRREGATYVVKVFSMAHSIVGINEQQVCEPLLYLVNNKHKMSRWNFVEDNPVYSTTMTGGLRGDDPETTLTAFVLIALAEAKHAGISCVSPSVKVVIRKTAEYLKRALVKTGRRPYTVAIASYALALLGKDQNYNPTQSLLSAAAPGDRLRPAGSGQVGTHGGSCSAV</sequence>
<dbReference type="Pfam" id="PF17791">
    <property type="entry name" value="MG3"/>
    <property type="match status" value="1"/>
</dbReference>
<proteinExistence type="predicted"/>
<dbReference type="SUPFAM" id="SSF48239">
    <property type="entry name" value="Terpenoid cyclases/Protein prenyltransferases"/>
    <property type="match status" value="1"/>
</dbReference>
<dbReference type="Pfam" id="PF07703">
    <property type="entry name" value="A2M_BRD"/>
    <property type="match status" value="1"/>
</dbReference>
<dbReference type="InterPro" id="IPR011625">
    <property type="entry name" value="A2M_N_BRD"/>
</dbReference>
<dbReference type="Pfam" id="PF17789">
    <property type="entry name" value="MG4"/>
    <property type="match status" value="1"/>
</dbReference>
<dbReference type="Proteomes" id="UP000518266">
    <property type="component" value="Unassembled WGS sequence"/>
</dbReference>
<keyword evidence="2" id="KW-0964">Secreted</keyword>
<feature type="domain" description="Alpha-2-macroglobulin bait region" evidence="6">
    <location>
        <begin position="415"/>
        <end position="530"/>
    </location>
</feature>
<dbReference type="Pfam" id="PF00207">
    <property type="entry name" value="A2M"/>
    <property type="match status" value="1"/>
</dbReference>
<keyword evidence="3" id="KW-1015">Disulfide bond</keyword>
<dbReference type="EMBL" id="JAAKFY010000009">
    <property type="protein sequence ID" value="KAF3852815.1"/>
    <property type="molecule type" value="Genomic_DNA"/>
</dbReference>
<dbReference type="GO" id="GO:0004866">
    <property type="term" value="F:endopeptidase inhibitor activity"/>
    <property type="evidence" value="ECO:0007669"/>
    <property type="project" value="InterPro"/>
</dbReference>
<evidence type="ECO:0000313" key="9">
    <source>
        <dbReference type="Proteomes" id="UP000518266"/>
    </source>
</evidence>
<dbReference type="AlphaFoldDB" id="A0A7J5YTL1"/>
<dbReference type="OrthoDB" id="6359008at2759"/>
<dbReference type="SMART" id="SM01419">
    <property type="entry name" value="Thiol-ester_cl"/>
    <property type="match status" value="1"/>
</dbReference>
<dbReference type="InterPro" id="IPR011626">
    <property type="entry name" value="Alpha-macroglobulin_TED"/>
</dbReference>
<evidence type="ECO:0000256" key="1">
    <source>
        <dbReference type="ARBA" id="ARBA00004613"/>
    </source>
</evidence>
<dbReference type="Gene3D" id="6.10.270.10">
    <property type="match status" value="1"/>
</dbReference>
<dbReference type="Pfam" id="PF01821">
    <property type="entry name" value="ANATO"/>
    <property type="match status" value="1"/>
</dbReference>
<dbReference type="PANTHER" id="PTHR11412:SF167">
    <property type="entry name" value="COMPLEMENT COMPONENT C3B, TANDEM DUPLICATE 1 ISOFORM X1-RELATED"/>
    <property type="match status" value="1"/>
</dbReference>
<dbReference type="PANTHER" id="PTHR11412">
    <property type="entry name" value="MACROGLOBULIN / COMPLEMENT"/>
    <property type="match status" value="1"/>
</dbReference>
<dbReference type="InterPro" id="IPR041555">
    <property type="entry name" value="MG3"/>
</dbReference>
<dbReference type="Gene3D" id="2.20.130.20">
    <property type="match status" value="1"/>
</dbReference>
<keyword evidence="9" id="KW-1185">Reference proteome</keyword>
<dbReference type="InterPro" id="IPR050473">
    <property type="entry name" value="A2M/Complement_sys"/>
</dbReference>